<accession>A0A142K3F4</accession>
<dbReference type="Proteomes" id="UP000164482">
    <property type="component" value="Genome"/>
</dbReference>
<protein>
    <submittedName>
        <fullName evidence="1">E5 zeta</fullName>
    </submittedName>
</protein>
<organism evidence="1 2">
    <name type="scientific">Macaca fuscata papillomavirus 1</name>
    <dbReference type="NCBI Taxonomy" id="1816787"/>
    <lineage>
        <taxon>Viruses</taxon>
        <taxon>Monodnaviria</taxon>
        <taxon>Shotokuvirae</taxon>
        <taxon>Cossaviricota</taxon>
        <taxon>Papovaviricetes</taxon>
        <taxon>Zurhausenvirales</taxon>
        <taxon>Papillomaviridae</taxon>
        <taxon>Firstpapillomavirinae</taxon>
        <taxon>Alphapapillomavirus</taxon>
        <taxon>Rhesus papillomavirus type 1</taxon>
    </lineage>
</organism>
<sequence>MLSFICLLLLLILVLFWQFIWLHRLQRPPGRVQKCKQKQLRRRRRK</sequence>
<evidence type="ECO:0000313" key="1">
    <source>
        <dbReference type="EMBL" id="AMR98489.1"/>
    </source>
</evidence>
<dbReference type="EMBL" id="KT944080">
    <property type="protein sequence ID" value="AMR98489.1"/>
    <property type="molecule type" value="Genomic_DNA"/>
</dbReference>
<name>A0A142K3F4_RHPV1</name>
<reference evidence="1 2" key="1">
    <citation type="submission" date="2015-10" db="EMBL/GenBank/DDBJ databases">
        <title>Whole genome characterization of a novel monkey papillomavirus.</title>
        <authorList>
            <person name="Kocjan B.J."/>
            <person name="Poljak M."/>
            <person name="Hosnjak L."/>
            <person name="Staheli J.P."/>
            <person name="Dyen M.R."/>
            <person name="Ducore R.M."/>
            <person name="Colgin L.M."/>
            <person name="Lewis A.D."/>
        </authorList>
    </citation>
    <scope>NUCLEOTIDE SEQUENCE [LARGE SCALE GENOMIC DNA]</scope>
    <source>
        <strain evidence="1">OSCC1</strain>
    </source>
</reference>
<proteinExistence type="predicted"/>
<gene>
    <name evidence="1" type="primary">E5zeta</name>
</gene>
<evidence type="ECO:0000313" key="2">
    <source>
        <dbReference type="Proteomes" id="UP000164482"/>
    </source>
</evidence>